<accession>A0A410QHN3</accession>
<gene>
    <name evidence="1" type="ORF">EQM13_13635</name>
</gene>
<proteinExistence type="predicted"/>
<protein>
    <submittedName>
        <fullName evidence="1">Transposase</fullName>
    </submittedName>
</protein>
<dbReference type="AlphaFoldDB" id="A0A410QHN3"/>
<dbReference type="EMBL" id="CP035282">
    <property type="protein sequence ID" value="QAT63474.1"/>
    <property type="molecule type" value="Genomic_DNA"/>
</dbReference>
<evidence type="ECO:0000313" key="2">
    <source>
        <dbReference type="Proteomes" id="UP000287969"/>
    </source>
</evidence>
<organism evidence="1 2">
    <name type="scientific">Acidilutibacter cellobiosedens</name>
    <dbReference type="NCBI Taxonomy" id="2507161"/>
    <lineage>
        <taxon>Bacteria</taxon>
        <taxon>Bacillati</taxon>
        <taxon>Bacillota</taxon>
        <taxon>Tissierellia</taxon>
        <taxon>Tissierellales</taxon>
        <taxon>Acidilutibacteraceae</taxon>
        <taxon>Acidilutibacter</taxon>
    </lineage>
</organism>
<evidence type="ECO:0000313" key="1">
    <source>
        <dbReference type="EMBL" id="QAT63474.1"/>
    </source>
</evidence>
<reference evidence="2" key="1">
    <citation type="submission" date="2019-01" db="EMBL/GenBank/DDBJ databases">
        <title>Draft genomes of a novel of Sporanaerobacter strains.</title>
        <authorList>
            <person name="Ma S."/>
        </authorList>
    </citation>
    <scope>NUCLEOTIDE SEQUENCE [LARGE SCALE GENOMIC DNA]</scope>
    <source>
        <strain evidence="2">NJN-17</strain>
    </source>
</reference>
<dbReference type="OrthoDB" id="442799at2"/>
<keyword evidence="2" id="KW-1185">Reference proteome</keyword>
<sequence length="69" mass="7652">MTKLHQYNPNASKEYEFSGKRGLYKTQKGYCLNADVNGALNILKKSSVVCIKALYGSGEVDTPVRIRIA</sequence>
<dbReference type="Proteomes" id="UP000287969">
    <property type="component" value="Chromosome"/>
</dbReference>
<name>A0A410QHN3_9FIRM</name>
<dbReference type="KEGG" id="spoa:EQM13_13635"/>